<evidence type="ECO:0000256" key="1">
    <source>
        <dbReference type="SAM" id="Phobius"/>
    </source>
</evidence>
<keyword evidence="1" id="KW-0472">Membrane</keyword>
<proteinExistence type="predicted"/>
<protein>
    <submittedName>
        <fullName evidence="2">Uncharacterized protein</fullName>
    </submittedName>
</protein>
<reference evidence="2 3" key="1">
    <citation type="journal article" date="2018" name="Nat. Ecol. Evol.">
        <title>Shark genomes provide insights into elasmobranch evolution and the origin of vertebrates.</title>
        <authorList>
            <person name="Hara Y"/>
            <person name="Yamaguchi K"/>
            <person name="Onimaru K"/>
            <person name="Kadota M"/>
            <person name="Koyanagi M"/>
            <person name="Keeley SD"/>
            <person name="Tatsumi K"/>
            <person name="Tanaka K"/>
            <person name="Motone F"/>
            <person name="Kageyama Y"/>
            <person name="Nozu R"/>
            <person name="Adachi N"/>
            <person name="Nishimura O"/>
            <person name="Nakagawa R"/>
            <person name="Tanegashima C"/>
            <person name="Kiyatake I"/>
            <person name="Matsumoto R"/>
            <person name="Murakumo K"/>
            <person name="Nishida K"/>
            <person name="Terakita A"/>
            <person name="Kuratani S"/>
            <person name="Sato K"/>
            <person name="Hyodo S Kuraku.S."/>
        </authorList>
    </citation>
    <scope>NUCLEOTIDE SEQUENCE [LARGE SCALE GENOMIC DNA]</scope>
</reference>
<sequence>MEQLPPGNATNLTEAQGHAFQYSLSSSDVLYSDYTPPQKELIPLPKAVLYLLMAALVVVAVAYAIVGHLLKDLAHDSADCTFGPRQHDTGTGNDLKCITRETPLYPLQNQEAIRIAEEETLHPPQET</sequence>
<evidence type="ECO:0000313" key="3">
    <source>
        <dbReference type="Proteomes" id="UP000287033"/>
    </source>
</evidence>
<accession>A0A401SG22</accession>
<keyword evidence="1" id="KW-1133">Transmembrane helix</keyword>
<dbReference type="Proteomes" id="UP000287033">
    <property type="component" value="Unassembled WGS sequence"/>
</dbReference>
<feature type="transmembrane region" description="Helical" evidence="1">
    <location>
        <begin position="47"/>
        <end position="66"/>
    </location>
</feature>
<name>A0A401SG22_CHIPU</name>
<evidence type="ECO:0000313" key="2">
    <source>
        <dbReference type="EMBL" id="GCC29303.1"/>
    </source>
</evidence>
<gene>
    <name evidence="2" type="ORF">chiPu_0007742</name>
</gene>
<keyword evidence="3" id="KW-1185">Reference proteome</keyword>
<comment type="caution">
    <text evidence="2">The sequence shown here is derived from an EMBL/GenBank/DDBJ whole genome shotgun (WGS) entry which is preliminary data.</text>
</comment>
<dbReference type="STRING" id="137246.A0A401SG22"/>
<dbReference type="AlphaFoldDB" id="A0A401SG22"/>
<dbReference type="EMBL" id="BEZZ01000244">
    <property type="protein sequence ID" value="GCC29303.1"/>
    <property type="molecule type" value="Genomic_DNA"/>
</dbReference>
<keyword evidence="1" id="KW-0812">Transmembrane</keyword>
<organism evidence="2 3">
    <name type="scientific">Chiloscyllium punctatum</name>
    <name type="common">Brownbanded bambooshark</name>
    <name type="synonym">Hemiscyllium punctatum</name>
    <dbReference type="NCBI Taxonomy" id="137246"/>
    <lineage>
        <taxon>Eukaryota</taxon>
        <taxon>Metazoa</taxon>
        <taxon>Chordata</taxon>
        <taxon>Craniata</taxon>
        <taxon>Vertebrata</taxon>
        <taxon>Chondrichthyes</taxon>
        <taxon>Elasmobranchii</taxon>
        <taxon>Galeomorphii</taxon>
        <taxon>Galeoidea</taxon>
        <taxon>Orectolobiformes</taxon>
        <taxon>Hemiscylliidae</taxon>
        <taxon>Chiloscyllium</taxon>
    </lineage>
</organism>
<dbReference type="OrthoDB" id="8848457at2759"/>